<dbReference type="RefSeq" id="WP_114705535.1">
    <property type="nucleotide sequence ID" value="NZ_QDKL01000001.1"/>
</dbReference>
<organism evidence="1 2">
    <name type="scientific">Halobacteriovorax vibrionivorans</name>
    <dbReference type="NCBI Taxonomy" id="2152716"/>
    <lineage>
        <taxon>Bacteria</taxon>
        <taxon>Pseudomonadati</taxon>
        <taxon>Bdellovibrionota</taxon>
        <taxon>Bacteriovoracia</taxon>
        <taxon>Bacteriovoracales</taxon>
        <taxon>Halobacteriovoraceae</taxon>
        <taxon>Halobacteriovorax</taxon>
    </lineage>
</organism>
<comment type="caution">
    <text evidence="1">The sequence shown here is derived from an EMBL/GenBank/DDBJ whole genome shotgun (WGS) entry which is preliminary data.</text>
</comment>
<sequence length="159" mass="18123">MRNRQESTKFNILKLLLVICITLPSFGDEIKSFLDVAKKHVGEYEVIKSNSRFCDSGTLAFLNSSKPKDGLRIGQTIFFGPFSKEKQIEKTSDGCKSTSRYKFENNKVTQFSEIIECPKNFKKLEAKSTQVLSFSDEQVSYHSVESKIKCIFKRKKGGN</sequence>
<dbReference type="Proteomes" id="UP000443582">
    <property type="component" value="Unassembled WGS sequence"/>
</dbReference>
<proteinExistence type="predicted"/>
<name>A0ABY0IJ43_9BACT</name>
<keyword evidence="2" id="KW-1185">Reference proteome</keyword>
<evidence type="ECO:0000313" key="1">
    <source>
        <dbReference type="EMBL" id="RZF22590.1"/>
    </source>
</evidence>
<dbReference type="EMBL" id="QDKL01000001">
    <property type="protein sequence ID" value="RZF22590.1"/>
    <property type="molecule type" value="Genomic_DNA"/>
</dbReference>
<protein>
    <recommendedName>
        <fullName evidence="3">LysM domain-containing protein</fullName>
    </recommendedName>
</protein>
<evidence type="ECO:0000313" key="2">
    <source>
        <dbReference type="Proteomes" id="UP000443582"/>
    </source>
</evidence>
<reference evidence="2" key="1">
    <citation type="journal article" date="2019" name="Int. J. Syst. Evol. Microbiol.">
        <title>Halobacteriovorax valvorus sp. nov., a novel prokaryotic predator isolated from coastal seawater of China.</title>
        <authorList>
            <person name="Chen M.-X."/>
        </authorList>
    </citation>
    <scope>NUCLEOTIDE SEQUENCE [LARGE SCALE GENOMIC DNA]</scope>
    <source>
        <strain evidence="2">BL9</strain>
    </source>
</reference>
<gene>
    <name evidence="1" type="ORF">DAY19_02120</name>
</gene>
<accession>A0ABY0IJ43</accession>
<evidence type="ECO:0008006" key="3">
    <source>
        <dbReference type="Google" id="ProtNLM"/>
    </source>
</evidence>